<protein>
    <submittedName>
        <fullName evidence="6">Tumor necrosis factor ligand superfamily member 8</fullName>
    </submittedName>
</protein>
<feature type="transmembrane region" description="Helical" evidence="3">
    <location>
        <begin position="39"/>
        <end position="63"/>
    </location>
</feature>
<name>A0ABM1L518_GEKJA</name>
<dbReference type="SMART" id="SM00207">
    <property type="entry name" value="TNF"/>
    <property type="match status" value="1"/>
</dbReference>
<keyword evidence="3" id="KW-1133">Transmembrane helix</keyword>
<keyword evidence="3" id="KW-0472">Membrane</keyword>
<gene>
    <name evidence="6" type="primary">TNFSF8</name>
</gene>
<dbReference type="SUPFAM" id="SSF49842">
    <property type="entry name" value="TNF-like"/>
    <property type="match status" value="1"/>
</dbReference>
<comment type="similarity">
    <text evidence="1">Belongs to the tumor necrosis factor family.</text>
</comment>
<dbReference type="PANTHER" id="PTHR32163:SF1">
    <property type="entry name" value="TUMOR NECROSIS FACTOR LIGAND SUPERFAMILY MEMBER 8"/>
    <property type="match status" value="1"/>
</dbReference>
<evidence type="ECO:0000313" key="5">
    <source>
        <dbReference type="Proteomes" id="UP000694871"/>
    </source>
</evidence>
<dbReference type="Proteomes" id="UP000694871">
    <property type="component" value="Unplaced"/>
</dbReference>
<dbReference type="InterPro" id="IPR008983">
    <property type="entry name" value="Tumour_necrosis_fac-like_dom"/>
</dbReference>
<dbReference type="PANTHER" id="PTHR32163">
    <property type="entry name" value="TUMOR NECROSIS FACTOR LIGAND SUPERFAMILY MEMBER 8"/>
    <property type="match status" value="1"/>
</dbReference>
<dbReference type="RefSeq" id="XP_015281055.1">
    <property type="nucleotide sequence ID" value="XM_015425569.1"/>
</dbReference>
<dbReference type="PROSITE" id="PS00251">
    <property type="entry name" value="THD_1"/>
    <property type="match status" value="1"/>
</dbReference>
<evidence type="ECO:0000256" key="2">
    <source>
        <dbReference type="SAM" id="MobiDB-lite"/>
    </source>
</evidence>
<evidence type="ECO:0000313" key="6">
    <source>
        <dbReference type="RefSeq" id="XP_015281055.1"/>
    </source>
</evidence>
<evidence type="ECO:0000259" key="4">
    <source>
        <dbReference type="PROSITE" id="PS50049"/>
    </source>
</evidence>
<feature type="region of interest" description="Disordered" evidence="2">
    <location>
        <begin position="1"/>
        <end position="20"/>
    </location>
</feature>
<dbReference type="Gene3D" id="2.60.120.40">
    <property type="match status" value="1"/>
</dbReference>
<dbReference type="InterPro" id="IPR006052">
    <property type="entry name" value="TNF_dom"/>
</dbReference>
<organism evidence="5 6">
    <name type="scientific">Gekko japonicus</name>
    <name type="common">Schlegel's Japanese gecko</name>
    <dbReference type="NCBI Taxonomy" id="146911"/>
    <lineage>
        <taxon>Eukaryota</taxon>
        <taxon>Metazoa</taxon>
        <taxon>Chordata</taxon>
        <taxon>Craniata</taxon>
        <taxon>Vertebrata</taxon>
        <taxon>Euteleostomi</taxon>
        <taxon>Lepidosauria</taxon>
        <taxon>Squamata</taxon>
        <taxon>Bifurcata</taxon>
        <taxon>Gekkota</taxon>
        <taxon>Gekkonidae</taxon>
        <taxon>Gekkoninae</taxon>
        <taxon>Gekko</taxon>
    </lineage>
</organism>
<keyword evidence="5" id="KW-1185">Reference proteome</keyword>
<dbReference type="InterPro" id="IPR021184">
    <property type="entry name" value="TNF_CS"/>
</dbReference>
<keyword evidence="3" id="KW-0812">Transmembrane</keyword>
<dbReference type="Pfam" id="PF00229">
    <property type="entry name" value="TNF"/>
    <property type="match status" value="1"/>
</dbReference>
<proteinExistence type="inferred from homology"/>
<dbReference type="PROSITE" id="PS50049">
    <property type="entry name" value="THD_2"/>
    <property type="match status" value="1"/>
</dbReference>
<accession>A0ABM1L518</accession>
<evidence type="ECO:0000256" key="1">
    <source>
        <dbReference type="ARBA" id="ARBA00008670"/>
    </source>
</evidence>
<reference evidence="6" key="1">
    <citation type="submission" date="2025-08" db="UniProtKB">
        <authorList>
            <consortium name="RefSeq"/>
        </authorList>
    </citation>
    <scope>IDENTIFICATION</scope>
</reference>
<evidence type="ECO:0000256" key="3">
    <source>
        <dbReference type="SAM" id="Phobius"/>
    </source>
</evidence>
<dbReference type="InterPro" id="IPR053104">
    <property type="entry name" value="TNF_ligand_SF_member_8"/>
</dbReference>
<sequence length="251" mass="28583">MSSKTQQMPFLPMDGPQEVPRDMTDENITREFRTPAQTYVSFVIVSLAICLLVALGTIVVLVFQRMGCCPQCEGHQNLQNTTEPTMSFMKTMLSEKAAAYLQVLKPVNRSRLRWIKDGILYNIDYDDGNLVIQQPGLYFIYCHLHFYINRCPDTTSDVKLEIFVNETSQKQTLLTLCSCDKASNRTYHDLVGVLLIELKKGNRIAVNVEPFEYVDTVVLTSNNVLGAFKYSGEDWMSLFQDSISKRSLAKH</sequence>
<dbReference type="GeneID" id="107122467"/>
<feature type="domain" description="THD" evidence="4">
    <location>
        <begin position="97"/>
        <end position="230"/>
    </location>
</feature>